<dbReference type="SMART" id="SM00382">
    <property type="entry name" value="AAA"/>
    <property type="match status" value="1"/>
</dbReference>
<dbReference type="KEGG" id="tum:CBW65_06265"/>
<dbReference type="Proteomes" id="UP000195437">
    <property type="component" value="Chromosome"/>
</dbReference>
<dbReference type="EMBL" id="CP021434">
    <property type="protein sequence ID" value="ARU60735.1"/>
    <property type="molecule type" value="Genomic_DNA"/>
</dbReference>
<dbReference type="PANTHER" id="PTHR43581:SF2">
    <property type="entry name" value="EXCINUCLEASE ATPASE SUBUNIT"/>
    <property type="match status" value="1"/>
</dbReference>
<keyword evidence="3" id="KW-1185">Reference proteome</keyword>
<reference evidence="3" key="1">
    <citation type="submission" date="2017-05" db="EMBL/GenBank/DDBJ databases">
        <authorList>
            <person name="Sung H."/>
        </authorList>
    </citation>
    <scope>NUCLEOTIDE SEQUENCE [LARGE SCALE GENOMIC DNA]</scope>
    <source>
        <strain evidence="3">AR23208</strain>
    </source>
</reference>
<dbReference type="Pfam" id="PF13476">
    <property type="entry name" value="AAA_23"/>
    <property type="match status" value="1"/>
</dbReference>
<dbReference type="GO" id="GO:0005524">
    <property type="term" value="F:ATP binding"/>
    <property type="evidence" value="ECO:0007669"/>
    <property type="project" value="InterPro"/>
</dbReference>
<dbReference type="RefSeq" id="WP_087456126.1">
    <property type="nucleotide sequence ID" value="NZ_CP021434.1"/>
</dbReference>
<dbReference type="GO" id="GO:0006302">
    <property type="term" value="P:double-strand break repair"/>
    <property type="evidence" value="ECO:0007669"/>
    <property type="project" value="InterPro"/>
</dbReference>
<dbReference type="AlphaFoldDB" id="A0A1Y0IMI0"/>
<evidence type="ECO:0000313" key="2">
    <source>
        <dbReference type="EMBL" id="ARU60735.1"/>
    </source>
</evidence>
<dbReference type="Gene3D" id="3.40.50.300">
    <property type="entry name" value="P-loop containing nucleotide triphosphate hydrolases"/>
    <property type="match status" value="1"/>
</dbReference>
<feature type="domain" description="AAA+ ATPase" evidence="1">
    <location>
        <begin position="22"/>
        <end position="348"/>
    </location>
</feature>
<evidence type="ECO:0000259" key="1">
    <source>
        <dbReference type="SMART" id="SM00382"/>
    </source>
</evidence>
<dbReference type="SUPFAM" id="SSF52540">
    <property type="entry name" value="P-loop containing nucleoside triphosphate hydrolases"/>
    <property type="match status" value="1"/>
</dbReference>
<dbReference type="InterPro" id="IPR038729">
    <property type="entry name" value="Rad50/SbcC_AAA"/>
</dbReference>
<organism evidence="2 3">
    <name type="scientific">Tumebacillus avium</name>
    <dbReference type="NCBI Taxonomy" id="1903704"/>
    <lineage>
        <taxon>Bacteria</taxon>
        <taxon>Bacillati</taxon>
        <taxon>Bacillota</taxon>
        <taxon>Bacilli</taxon>
        <taxon>Bacillales</taxon>
        <taxon>Alicyclobacillaceae</taxon>
        <taxon>Tumebacillus</taxon>
    </lineage>
</organism>
<dbReference type="OrthoDB" id="9801813at2"/>
<dbReference type="InterPro" id="IPR027417">
    <property type="entry name" value="P-loop_NTPase"/>
</dbReference>
<dbReference type="InterPro" id="IPR003959">
    <property type="entry name" value="ATPase_AAA_core"/>
</dbReference>
<gene>
    <name evidence="2" type="ORF">CBW65_06265</name>
</gene>
<proteinExistence type="predicted"/>
<sequence length="447" mass="50822">MRIDSIQIKNFRLFEEKEIHFNPHFTLIIGENGTGKTTLLEALRVGVGGFLLGLDGVYARHIQTDDIRVEWEQVGDATVTKNPQVPVVLRCQGHVCDLEMTWEISKDSQSGRTRTANARELVSCAKGMQNQIVKERNQNVILPVISFQSAGRLFSQKKNKWVDPFKKDDLSRFLGYTDCLESESNIKLFVNWLRKMTTIKVQKNKKIGELDAVVHAVEQLLRLLLDDEQAEVHFGYDFEEEEVVVEMEGERSALRVMSSGYRTVIGMVADLAYRMALLNPQLKESAIEQTPGVVLIDELDLHLHPKWQWKIIESLKKLFPKVQFIATTHAPIVISSCADAELIDLHEHSEDDVELTQKSPYGWLMEDILTFMMDTHGRTVEVEEEIAILQSLQLKKLKGTLSQEELELLKETMRRLSQLLPESDPAISFARMDAIEAAVRGDGHGES</sequence>
<dbReference type="InterPro" id="IPR051396">
    <property type="entry name" value="Bact_Antivir_Def_Nuclease"/>
</dbReference>
<evidence type="ECO:0000313" key="3">
    <source>
        <dbReference type="Proteomes" id="UP000195437"/>
    </source>
</evidence>
<accession>A0A1Y0IMI0</accession>
<dbReference type="Pfam" id="PF13304">
    <property type="entry name" value="AAA_21"/>
    <property type="match status" value="1"/>
</dbReference>
<dbReference type="InterPro" id="IPR003593">
    <property type="entry name" value="AAA+_ATPase"/>
</dbReference>
<dbReference type="GO" id="GO:0016887">
    <property type="term" value="F:ATP hydrolysis activity"/>
    <property type="evidence" value="ECO:0007669"/>
    <property type="project" value="InterPro"/>
</dbReference>
<dbReference type="PANTHER" id="PTHR43581">
    <property type="entry name" value="ATP/GTP PHOSPHATASE"/>
    <property type="match status" value="1"/>
</dbReference>
<protein>
    <recommendedName>
        <fullName evidence="1">AAA+ ATPase domain-containing protein</fullName>
    </recommendedName>
</protein>
<name>A0A1Y0IMI0_9BACL</name>